<dbReference type="SUPFAM" id="SSF51905">
    <property type="entry name" value="FAD/NAD(P)-binding domain"/>
    <property type="match status" value="1"/>
</dbReference>
<accession>A0ABP9FFN4</accession>
<gene>
    <name evidence="4" type="ORF">GCM10023313_00360</name>
</gene>
<dbReference type="InterPro" id="IPR036188">
    <property type="entry name" value="FAD/NAD-bd_sf"/>
</dbReference>
<comment type="caution">
    <text evidence="4">The sequence shown here is derived from an EMBL/GenBank/DDBJ whole genome shotgun (WGS) entry which is preliminary data.</text>
</comment>
<evidence type="ECO:0000313" key="4">
    <source>
        <dbReference type="EMBL" id="GAA4901829.1"/>
    </source>
</evidence>
<keyword evidence="2" id="KW-0560">Oxidoreductase</keyword>
<feature type="domain" description="FAD/NAD(P)-binding" evidence="3">
    <location>
        <begin position="7"/>
        <end position="285"/>
    </location>
</feature>
<evidence type="ECO:0000313" key="5">
    <source>
        <dbReference type="Proteomes" id="UP001501436"/>
    </source>
</evidence>
<sequence length="302" mass="32535">MEAKTTYDVIIIGGSNAGLSAGLALGRSLYKTLIIDSGKPCNRQTPHSHNLVMHDGWKPADMLAAAKKDVLAYPNVQYINGTVTEVTGASNNFEVSTADDKKYSAKKIIIAAGIKDIFPDIDGFAECWGISIIHCPYCHGYEYRDEPTGIFANGDMGYDLAKLIFNWTKDLTVFTNGKPTFTPEQQAAISRNGINIINAPVTSIEHDNGYLKKVNLQGGNSIMLSAMYARLPFFQHTDAPAQLGCEFTENGHIKTDMIQKTSIPGVFACGDAASPMRAVSAAIASGTMAGVAAGKEILEERF</sequence>
<evidence type="ECO:0000256" key="2">
    <source>
        <dbReference type="ARBA" id="ARBA00023002"/>
    </source>
</evidence>
<name>A0ABP9FFN4_9SPHI</name>
<evidence type="ECO:0000256" key="1">
    <source>
        <dbReference type="ARBA" id="ARBA00022630"/>
    </source>
</evidence>
<keyword evidence="1" id="KW-0285">Flavoprotein</keyword>
<dbReference type="RefSeq" id="WP_345328728.1">
    <property type="nucleotide sequence ID" value="NZ_BAABJI010000001.1"/>
</dbReference>
<reference evidence="5" key="1">
    <citation type="journal article" date="2019" name="Int. J. Syst. Evol. Microbiol.">
        <title>The Global Catalogue of Microorganisms (GCM) 10K type strain sequencing project: providing services to taxonomists for standard genome sequencing and annotation.</title>
        <authorList>
            <consortium name="The Broad Institute Genomics Platform"/>
            <consortium name="The Broad Institute Genome Sequencing Center for Infectious Disease"/>
            <person name="Wu L."/>
            <person name="Ma J."/>
        </authorList>
    </citation>
    <scope>NUCLEOTIDE SEQUENCE [LARGE SCALE GENOMIC DNA]</scope>
    <source>
        <strain evidence="5">JCM 18283</strain>
    </source>
</reference>
<dbReference type="Proteomes" id="UP001501436">
    <property type="component" value="Unassembled WGS sequence"/>
</dbReference>
<dbReference type="Pfam" id="PF07992">
    <property type="entry name" value="Pyr_redox_2"/>
    <property type="match status" value="1"/>
</dbReference>
<proteinExistence type="predicted"/>
<dbReference type="InterPro" id="IPR050097">
    <property type="entry name" value="Ferredoxin-NADP_redctase_2"/>
</dbReference>
<dbReference type="Gene3D" id="3.50.50.60">
    <property type="entry name" value="FAD/NAD(P)-binding domain"/>
    <property type="match status" value="2"/>
</dbReference>
<protein>
    <submittedName>
        <fullName evidence="4">FAD-dependent oxidoreductase</fullName>
    </submittedName>
</protein>
<dbReference type="InterPro" id="IPR023753">
    <property type="entry name" value="FAD/NAD-binding_dom"/>
</dbReference>
<dbReference type="PRINTS" id="PR00469">
    <property type="entry name" value="PNDRDTASEII"/>
</dbReference>
<evidence type="ECO:0000259" key="3">
    <source>
        <dbReference type="Pfam" id="PF07992"/>
    </source>
</evidence>
<dbReference type="PRINTS" id="PR00368">
    <property type="entry name" value="FADPNR"/>
</dbReference>
<dbReference type="PANTHER" id="PTHR48105">
    <property type="entry name" value="THIOREDOXIN REDUCTASE 1-RELATED-RELATED"/>
    <property type="match status" value="1"/>
</dbReference>
<dbReference type="EMBL" id="BAABJI010000001">
    <property type="protein sequence ID" value="GAA4901829.1"/>
    <property type="molecule type" value="Genomic_DNA"/>
</dbReference>
<keyword evidence="5" id="KW-1185">Reference proteome</keyword>
<organism evidence="4 5">
    <name type="scientific">Mucilaginibacter defluvii</name>
    <dbReference type="NCBI Taxonomy" id="1196019"/>
    <lineage>
        <taxon>Bacteria</taxon>
        <taxon>Pseudomonadati</taxon>
        <taxon>Bacteroidota</taxon>
        <taxon>Sphingobacteriia</taxon>
        <taxon>Sphingobacteriales</taxon>
        <taxon>Sphingobacteriaceae</taxon>
        <taxon>Mucilaginibacter</taxon>
    </lineage>
</organism>